<dbReference type="RefSeq" id="WP_380868225.1">
    <property type="nucleotide sequence ID" value="NZ_JBHUMA010000004.1"/>
</dbReference>
<name>A0ABW5NK24_9SPHI</name>
<sequence>MISPFKIIYVSISLLFGSFAYGQAGKTVQGMLRDTESRPISGATVKLTSDQDSMEITSSPAGIYSFGQVKAQRFKITVSSLGFDTYVKDFDFPAGQDKMFIPSFVLDVNDNLIEEVVVSGVLTVQVKGDTVEYSAQGLKLREGAVAEDALKRLQGVEVDKDGNVTAQGEAVTRVRINGKDFFGGDVKTATKNLPANIIDKIQVVDDYGDMANITGNRSGDSEKVLNIQIDPKYNSGWMTTLRVGGGTEDRFQTTAMVMGMTNKSQVSVLGNLNNLNASLFDFQTMGGGARMRAGGAGRPGAGMFGNNQEGITKTGSIGVNIRHDFSDKLKVYGSYSFEHNDNNTISNTFRDYIGLNQTEEITSDNNNVRANHRFETNIEWNISPKDYIKLTPQFGFNNNETNNLATSILFRDSLLDNNQLQTTLSNSSAPRYNFSGLYNRKLNDRGRNFFVNFNIDNSVTDRELQEALDRAVYDPTNQSVPATEVYQQVIQDVQNKSRNGGAAFSYTEPLTDKSKIEITYDFNKSDYDNTDQQRAIDRENNPIDGLPGSNYNYAYDYSFTTHRAGASYMFENEKVKYSFGAAVQPSLLNGDAFSMNDQAIINRRNFNFIPIARFEYKFSRQSNITVNYSGRATEPTVTQILPFEVTRNLMTTTGNPNLDPEFRHQLQFRVRSGDFQKGKTFFAVLRGELVNDRIVSLNKRFNRPGEGIYQNVDYINETDPVYSVNTFYHFGRSIKDKTYNIMYMGGANYNKNVSYLATDSLATINDYRKNIANNIILTQSLFFRYTPSENLEINPGVRFTYNITNASLPEFAAPNITTIAPSLIGSVNLGPNTIFGADLSKSFNSGYANNANPFIINSYVEHRFLKGQRGALRLQGFDILNQQINLNRSVGEIITDTQSNRLARYFLLSFTFRFQKFALGAPEENNSFPGGMRRPRM</sequence>
<organism evidence="2 3">
    <name type="scientific">Sphingobacterium corticis</name>
    <dbReference type="NCBI Taxonomy" id="1812823"/>
    <lineage>
        <taxon>Bacteria</taxon>
        <taxon>Pseudomonadati</taxon>
        <taxon>Bacteroidota</taxon>
        <taxon>Sphingobacteriia</taxon>
        <taxon>Sphingobacteriales</taxon>
        <taxon>Sphingobacteriaceae</taxon>
        <taxon>Sphingobacterium</taxon>
    </lineage>
</organism>
<dbReference type="InterPro" id="IPR041700">
    <property type="entry name" value="OMP_b-brl_3"/>
</dbReference>
<dbReference type="EMBL" id="JBHUMA010000004">
    <property type="protein sequence ID" value="MFD2598379.1"/>
    <property type="molecule type" value="Genomic_DNA"/>
</dbReference>
<accession>A0ABW5NK24</accession>
<dbReference type="InterPro" id="IPR008969">
    <property type="entry name" value="CarboxyPept-like_regulatory"/>
</dbReference>
<evidence type="ECO:0000313" key="2">
    <source>
        <dbReference type="EMBL" id="MFD2598379.1"/>
    </source>
</evidence>
<dbReference type="Gene3D" id="2.60.40.1120">
    <property type="entry name" value="Carboxypeptidase-like, regulatory domain"/>
    <property type="match status" value="1"/>
</dbReference>
<dbReference type="Pfam" id="PF14905">
    <property type="entry name" value="OMP_b-brl_3"/>
    <property type="match status" value="1"/>
</dbReference>
<dbReference type="SUPFAM" id="SSF56935">
    <property type="entry name" value="Porins"/>
    <property type="match status" value="1"/>
</dbReference>
<feature type="domain" description="Outer membrane protein beta-barrel" evidence="1">
    <location>
        <begin position="440"/>
        <end position="912"/>
    </location>
</feature>
<dbReference type="SUPFAM" id="SSF49464">
    <property type="entry name" value="Carboxypeptidase regulatory domain-like"/>
    <property type="match status" value="1"/>
</dbReference>
<evidence type="ECO:0000259" key="1">
    <source>
        <dbReference type="Pfam" id="PF14905"/>
    </source>
</evidence>
<dbReference type="Pfam" id="PF13620">
    <property type="entry name" value="CarboxypepD_reg"/>
    <property type="match status" value="1"/>
</dbReference>
<evidence type="ECO:0000313" key="3">
    <source>
        <dbReference type="Proteomes" id="UP001597393"/>
    </source>
</evidence>
<comment type="caution">
    <text evidence="2">The sequence shown here is derived from an EMBL/GenBank/DDBJ whole genome shotgun (WGS) entry which is preliminary data.</text>
</comment>
<proteinExistence type="predicted"/>
<reference evidence="3" key="1">
    <citation type="journal article" date="2019" name="Int. J. Syst. Evol. Microbiol.">
        <title>The Global Catalogue of Microorganisms (GCM) 10K type strain sequencing project: providing services to taxonomists for standard genome sequencing and annotation.</title>
        <authorList>
            <consortium name="The Broad Institute Genomics Platform"/>
            <consortium name="The Broad Institute Genome Sequencing Center for Infectious Disease"/>
            <person name="Wu L."/>
            <person name="Ma J."/>
        </authorList>
    </citation>
    <scope>NUCLEOTIDE SEQUENCE [LARGE SCALE GENOMIC DNA]</scope>
    <source>
        <strain evidence="3">KCTC 42248</strain>
    </source>
</reference>
<dbReference type="Proteomes" id="UP001597393">
    <property type="component" value="Unassembled WGS sequence"/>
</dbReference>
<protein>
    <submittedName>
        <fullName evidence="2">Outer membrane beta-barrel protein</fullName>
    </submittedName>
</protein>
<gene>
    <name evidence="2" type="ORF">ACFSQ3_05385</name>
</gene>
<keyword evidence="3" id="KW-1185">Reference proteome</keyword>